<dbReference type="EMBL" id="CAJNOC010008597">
    <property type="protein sequence ID" value="CAF1117651.1"/>
    <property type="molecule type" value="Genomic_DNA"/>
</dbReference>
<protein>
    <submittedName>
        <fullName evidence="2">Uncharacterized protein</fullName>
    </submittedName>
</protein>
<evidence type="ECO:0000313" key="2">
    <source>
        <dbReference type="EMBL" id="CAF1117651.1"/>
    </source>
</evidence>
<dbReference type="Proteomes" id="UP000663879">
    <property type="component" value="Unassembled WGS sequence"/>
</dbReference>
<evidence type="ECO:0000313" key="3">
    <source>
        <dbReference type="Proteomes" id="UP000663879"/>
    </source>
</evidence>
<gene>
    <name evidence="2" type="ORF">OXX778_LOCUS21905</name>
</gene>
<evidence type="ECO:0000256" key="1">
    <source>
        <dbReference type="SAM" id="MobiDB-lite"/>
    </source>
</evidence>
<reference evidence="2" key="1">
    <citation type="submission" date="2021-02" db="EMBL/GenBank/DDBJ databases">
        <authorList>
            <person name="Nowell W R."/>
        </authorList>
    </citation>
    <scope>NUCLEOTIDE SEQUENCE</scope>
    <source>
        <strain evidence="2">Ploen Becks lab</strain>
    </source>
</reference>
<proteinExistence type="predicted"/>
<sequence length="190" mass="22155">MELKNKEEIIKSFEKAFTHLSEKRVAFKLESAFRENLSDSDNKVENKKQRDFNKKFYQLVEPSFNEINFPTSSQIVSNNDSVMETKSDLTTNNNSIEKENSSKLTPSNSLETGNNFDNIPSSYFFEQKTLNINKPELNNKVNSILHTPKLEDYLQKRNSYLEDPTYKSLVMNLDNHRPKRLDLNTKKFTG</sequence>
<name>A0A814QBE4_9BILA</name>
<dbReference type="AlphaFoldDB" id="A0A814QBE4"/>
<keyword evidence="3" id="KW-1185">Reference proteome</keyword>
<accession>A0A814QBE4</accession>
<organism evidence="2 3">
    <name type="scientific">Brachionus calyciflorus</name>
    <dbReference type="NCBI Taxonomy" id="104777"/>
    <lineage>
        <taxon>Eukaryota</taxon>
        <taxon>Metazoa</taxon>
        <taxon>Spiralia</taxon>
        <taxon>Gnathifera</taxon>
        <taxon>Rotifera</taxon>
        <taxon>Eurotatoria</taxon>
        <taxon>Monogononta</taxon>
        <taxon>Pseudotrocha</taxon>
        <taxon>Ploima</taxon>
        <taxon>Brachionidae</taxon>
        <taxon>Brachionus</taxon>
    </lineage>
</organism>
<feature type="region of interest" description="Disordered" evidence="1">
    <location>
        <begin position="85"/>
        <end position="112"/>
    </location>
</feature>
<comment type="caution">
    <text evidence="2">The sequence shown here is derived from an EMBL/GenBank/DDBJ whole genome shotgun (WGS) entry which is preliminary data.</text>
</comment>